<sequence length="94" mass="10710">IIYKTLLLHLLNLTPKKSPLEEAPTGILSAKNRTHGDRNKVLQFLAFDFNFRRSILSEMTTCCSNTICIFGELVSIKLFVTSSLQLLQIHSLFR</sequence>
<accession>H2XVP9</accession>
<dbReference type="InParanoid" id="H2XVP9"/>
<evidence type="ECO:0000313" key="1">
    <source>
        <dbReference type="Ensembl" id="ENSCINP00000033733.1"/>
    </source>
</evidence>
<organism evidence="1 2">
    <name type="scientific">Ciona intestinalis</name>
    <name type="common">Transparent sea squirt</name>
    <name type="synonym">Ascidia intestinalis</name>
    <dbReference type="NCBI Taxonomy" id="7719"/>
    <lineage>
        <taxon>Eukaryota</taxon>
        <taxon>Metazoa</taxon>
        <taxon>Chordata</taxon>
        <taxon>Tunicata</taxon>
        <taxon>Ascidiacea</taxon>
        <taxon>Phlebobranchia</taxon>
        <taxon>Cionidae</taxon>
        <taxon>Ciona</taxon>
    </lineage>
</organism>
<reference evidence="1" key="2">
    <citation type="submission" date="2025-08" db="UniProtKB">
        <authorList>
            <consortium name="Ensembl"/>
        </authorList>
    </citation>
    <scope>IDENTIFICATION</scope>
</reference>
<protein>
    <submittedName>
        <fullName evidence="1">Uncharacterized protein</fullName>
    </submittedName>
</protein>
<dbReference type="AlphaFoldDB" id="H2XVP9"/>
<proteinExistence type="predicted"/>
<dbReference type="Proteomes" id="UP000008144">
    <property type="component" value="Unassembled WGS sequence"/>
</dbReference>
<evidence type="ECO:0000313" key="2">
    <source>
        <dbReference type="Proteomes" id="UP000008144"/>
    </source>
</evidence>
<dbReference type="Ensembl" id="ENSCINT00000035673.1">
    <property type="protein sequence ID" value="ENSCINP00000033733.1"/>
    <property type="gene ID" value="ENSCING00000023416.1"/>
</dbReference>
<reference evidence="2" key="1">
    <citation type="journal article" date="2002" name="Science">
        <title>The draft genome of Ciona intestinalis: insights into chordate and vertebrate origins.</title>
        <authorList>
            <person name="Dehal P."/>
            <person name="Satou Y."/>
            <person name="Campbell R.K."/>
            <person name="Chapman J."/>
            <person name="Degnan B."/>
            <person name="De Tomaso A."/>
            <person name="Davidson B."/>
            <person name="Di Gregorio A."/>
            <person name="Gelpke M."/>
            <person name="Goodstein D.M."/>
            <person name="Harafuji N."/>
            <person name="Hastings K.E."/>
            <person name="Ho I."/>
            <person name="Hotta K."/>
            <person name="Huang W."/>
            <person name="Kawashima T."/>
            <person name="Lemaire P."/>
            <person name="Martinez D."/>
            <person name="Meinertzhagen I.A."/>
            <person name="Necula S."/>
            <person name="Nonaka M."/>
            <person name="Putnam N."/>
            <person name="Rash S."/>
            <person name="Saiga H."/>
            <person name="Satake M."/>
            <person name="Terry A."/>
            <person name="Yamada L."/>
            <person name="Wang H.G."/>
            <person name="Awazu S."/>
            <person name="Azumi K."/>
            <person name="Boore J."/>
            <person name="Branno M."/>
            <person name="Chin-Bow S."/>
            <person name="DeSantis R."/>
            <person name="Doyle S."/>
            <person name="Francino P."/>
            <person name="Keys D.N."/>
            <person name="Haga S."/>
            <person name="Hayashi H."/>
            <person name="Hino K."/>
            <person name="Imai K.S."/>
            <person name="Inaba K."/>
            <person name="Kano S."/>
            <person name="Kobayashi K."/>
            <person name="Kobayashi M."/>
            <person name="Lee B.I."/>
            <person name="Makabe K.W."/>
            <person name="Manohar C."/>
            <person name="Matassi G."/>
            <person name="Medina M."/>
            <person name="Mochizuki Y."/>
            <person name="Mount S."/>
            <person name="Morishita T."/>
            <person name="Miura S."/>
            <person name="Nakayama A."/>
            <person name="Nishizaka S."/>
            <person name="Nomoto H."/>
            <person name="Ohta F."/>
            <person name="Oishi K."/>
            <person name="Rigoutsos I."/>
            <person name="Sano M."/>
            <person name="Sasaki A."/>
            <person name="Sasakura Y."/>
            <person name="Shoguchi E."/>
            <person name="Shin-i T."/>
            <person name="Spagnuolo A."/>
            <person name="Stainier D."/>
            <person name="Suzuki M.M."/>
            <person name="Tassy O."/>
            <person name="Takatori N."/>
            <person name="Tokuoka M."/>
            <person name="Yagi K."/>
            <person name="Yoshizaki F."/>
            <person name="Wada S."/>
            <person name="Zhang C."/>
            <person name="Hyatt P.D."/>
            <person name="Larimer F."/>
            <person name="Detter C."/>
            <person name="Doggett N."/>
            <person name="Glavina T."/>
            <person name="Hawkins T."/>
            <person name="Richardson P."/>
            <person name="Lucas S."/>
            <person name="Kohara Y."/>
            <person name="Levine M."/>
            <person name="Satoh N."/>
            <person name="Rokhsar D.S."/>
        </authorList>
    </citation>
    <scope>NUCLEOTIDE SEQUENCE [LARGE SCALE GENOMIC DNA]</scope>
</reference>
<name>H2XVP9_CIOIN</name>
<reference evidence="1" key="3">
    <citation type="submission" date="2025-09" db="UniProtKB">
        <authorList>
            <consortium name="Ensembl"/>
        </authorList>
    </citation>
    <scope>IDENTIFICATION</scope>
</reference>
<dbReference type="HOGENOM" id="CLU_2391519_0_0_1"/>
<keyword evidence="2" id="KW-1185">Reference proteome</keyword>